<accession>A0ACC3CCF4</accession>
<comment type="caution">
    <text evidence="1">The sequence shown here is derived from an EMBL/GenBank/DDBJ whole genome shotgun (WGS) entry which is preliminary data.</text>
</comment>
<name>A0ACC3CCF4_PYRYE</name>
<keyword evidence="2" id="KW-1185">Reference proteome</keyword>
<evidence type="ECO:0000313" key="1">
    <source>
        <dbReference type="EMBL" id="KAK1867498.1"/>
    </source>
</evidence>
<gene>
    <name evidence="1" type="ORF">I4F81_010005</name>
</gene>
<dbReference type="EMBL" id="CM020620">
    <property type="protein sequence ID" value="KAK1867498.1"/>
    <property type="molecule type" value="Genomic_DNA"/>
</dbReference>
<sequence>MGDGEEEVPTILLRDKHIEYILSLQDKQDSPEMLFADHRRLSGVYWAVSALDLLGARDRLEKEAILDYVMSCYREEEGGFGGHVDQDAHILYTLSALQVLVMYDALDRVDVDAVSRFVGSLQQPDGSFIGSPTSPEVDTRFSYCALLSVTLLNRRSVLDLSAAGAFLASCTNFDGGYGCIPDAESHAGQIFCVLAALALLGTPTPPAAAQLCEWLASRQLPCGGLNGRPDKKEDVCYSWWVVASLSMLGRVGWIDATALQRFVLGCQDPDAGGVADRVGDLPDVFHTFFGLAALDLLGVGGLGGSGGGVDPVFALPRQVVARLPAARDLGWGEDGRAPESGSKAPTATAAVPPMPAA</sequence>
<proteinExistence type="predicted"/>
<evidence type="ECO:0000313" key="2">
    <source>
        <dbReference type="Proteomes" id="UP000798662"/>
    </source>
</evidence>
<protein>
    <submittedName>
        <fullName evidence="1">Uncharacterized protein</fullName>
    </submittedName>
</protein>
<reference evidence="1" key="1">
    <citation type="submission" date="2019-11" db="EMBL/GenBank/DDBJ databases">
        <title>Nori genome reveals adaptations in red seaweeds to the harsh intertidal environment.</title>
        <authorList>
            <person name="Wang D."/>
            <person name="Mao Y."/>
        </authorList>
    </citation>
    <scope>NUCLEOTIDE SEQUENCE</scope>
    <source>
        <tissue evidence="1">Gametophyte</tissue>
    </source>
</reference>
<dbReference type="Proteomes" id="UP000798662">
    <property type="component" value="Chromosome 3"/>
</dbReference>
<organism evidence="1 2">
    <name type="scientific">Pyropia yezoensis</name>
    <name type="common">Susabi-nori</name>
    <name type="synonym">Porphyra yezoensis</name>
    <dbReference type="NCBI Taxonomy" id="2788"/>
    <lineage>
        <taxon>Eukaryota</taxon>
        <taxon>Rhodophyta</taxon>
        <taxon>Bangiophyceae</taxon>
        <taxon>Bangiales</taxon>
        <taxon>Bangiaceae</taxon>
        <taxon>Pyropia</taxon>
    </lineage>
</organism>